<dbReference type="Gene3D" id="1.10.260.40">
    <property type="entry name" value="lambda repressor-like DNA-binding domains"/>
    <property type="match status" value="1"/>
</dbReference>
<dbReference type="OrthoDB" id="9803256at2"/>
<dbReference type="SMART" id="SM00354">
    <property type="entry name" value="HTH_LACI"/>
    <property type="match status" value="1"/>
</dbReference>
<sequence>MKKRSSITDIANVLKISPTTVSFILNGKAREKRISVELVEKVEKYIAEVGYKPNSLARSLRTGKTNIIGLMVESISNPFFATIARRIEELAYKNGYKIIYSSTDNNTVRTKELIQMFRERHVDGYIISPPEGIEEDVSSLINAGIPVVFFDRYLTDVAVDSVTIDNFSSSYDAVKHLISTGCRNIGFVTLDSLQTQMQDRLSGYEKAIEEAGLTLHVKEIGFNQSTENIVRHIVTFLKRSVKLDAIFFATNYLGISGLKAIRTLELDVPNDLSVITFDDHELFELHKPSITAIFQPVDEISDKVINILLNKMKSGAKHKKEQNLVLPTELVIRDSTIAATVPMVNND</sequence>
<evidence type="ECO:0000256" key="2">
    <source>
        <dbReference type="ARBA" id="ARBA00023125"/>
    </source>
</evidence>
<gene>
    <name evidence="5" type="ORF">SAMN05661099_1590</name>
</gene>
<keyword evidence="2" id="KW-0238">DNA-binding</keyword>
<dbReference type="AlphaFoldDB" id="A0A1T5BIV5"/>
<dbReference type="GO" id="GO:0003700">
    <property type="term" value="F:DNA-binding transcription factor activity"/>
    <property type="evidence" value="ECO:0007669"/>
    <property type="project" value="TreeGrafter"/>
</dbReference>
<keyword evidence="6" id="KW-1185">Reference proteome</keyword>
<dbReference type="PANTHER" id="PTHR30146:SF109">
    <property type="entry name" value="HTH-TYPE TRANSCRIPTIONAL REGULATOR GALS"/>
    <property type="match status" value="1"/>
</dbReference>
<evidence type="ECO:0000313" key="5">
    <source>
        <dbReference type="EMBL" id="SKB47252.1"/>
    </source>
</evidence>
<evidence type="ECO:0000256" key="1">
    <source>
        <dbReference type="ARBA" id="ARBA00023015"/>
    </source>
</evidence>
<accession>A0A1T5BIV5</accession>
<dbReference type="InterPro" id="IPR000843">
    <property type="entry name" value="HTH_LacI"/>
</dbReference>
<dbReference type="CDD" id="cd01392">
    <property type="entry name" value="HTH_LacI"/>
    <property type="match status" value="1"/>
</dbReference>
<feature type="domain" description="HTH lacI-type" evidence="4">
    <location>
        <begin position="5"/>
        <end position="62"/>
    </location>
</feature>
<keyword evidence="3" id="KW-0804">Transcription</keyword>
<dbReference type="STRING" id="572036.SAMN05661099_1590"/>
<dbReference type="CDD" id="cd19977">
    <property type="entry name" value="PBP1_EndR-like"/>
    <property type="match status" value="1"/>
</dbReference>
<organism evidence="5 6">
    <name type="scientific">Daejeonella lutea</name>
    <dbReference type="NCBI Taxonomy" id="572036"/>
    <lineage>
        <taxon>Bacteria</taxon>
        <taxon>Pseudomonadati</taxon>
        <taxon>Bacteroidota</taxon>
        <taxon>Sphingobacteriia</taxon>
        <taxon>Sphingobacteriales</taxon>
        <taxon>Sphingobacteriaceae</taxon>
        <taxon>Daejeonella</taxon>
    </lineage>
</organism>
<keyword evidence="1" id="KW-0805">Transcription regulation</keyword>
<proteinExistence type="predicted"/>
<dbReference type="SUPFAM" id="SSF53822">
    <property type="entry name" value="Periplasmic binding protein-like I"/>
    <property type="match status" value="1"/>
</dbReference>
<dbReference type="EMBL" id="FUYR01000001">
    <property type="protein sequence ID" value="SKB47252.1"/>
    <property type="molecule type" value="Genomic_DNA"/>
</dbReference>
<dbReference type="PANTHER" id="PTHR30146">
    <property type="entry name" value="LACI-RELATED TRANSCRIPTIONAL REPRESSOR"/>
    <property type="match status" value="1"/>
</dbReference>
<evidence type="ECO:0000313" key="6">
    <source>
        <dbReference type="Proteomes" id="UP000189981"/>
    </source>
</evidence>
<evidence type="ECO:0000259" key="4">
    <source>
        <dbReference type="PROSITE" id="PS50932"/>
    </source>
</evidence>
<evidence type="ECO:0000256" key="3">
    <source>
        <dbReference type="ARBA" id="ARBA00023163"/>
    </source>
</evidence>
<dbReference type="Gene3D" id="3.40.50.2300">
    <property type="match status" value="2"/>
</dbReference>
<protein>
    <submittedName>
        <fullName evidence="5">LacI family transcriptional regulator</fullName>
    </submittedName>
</protein>
<dbReference type="GO" id="GO:0000976">
    <property type="term" value="F:transcription cis-regulatory region binding"/>
    <property type="evidence" value="ECO:0007669"/>
    <property type="project" value="TreeGrafter"/>
</dbReference>
<dbReference type="RefSeq" id="WP_079702051.1">
    <property type="nucleotide sequence ID" value="NZ_FUYR01000001.1"/>
</dbReference>
<dbReference type="Pfam" id="PF13377">
    <property type="entry name" value="Peripla_BP_3"/>
    <property type="match status" value="1"/>
</dbReference>
<dbReference type="InterPro" id="IPR046335">
    <property type="entry name" value="LacI/GalR-like_sensor"/>
</dbReference>
<name>A0A1T5BIV5_9SPHI</name>
<dbReference type="Proteomes" id="UP000189981">
    <property type="component" value="Unassembled WGS sequence"/>
</dbReference>
<dbReference type="InterPro" id="IPR010982">
    <property type="entry name" value="Lambda_DNA-bd_dom_sf"/>
</dbReference>
<dbReference type="Pfam" id="PF00356">
    <property type="entry name" value="LacI"/>
    <property type="match status" value="1"/>
</dbReference>
<dbReference type="SUPFAM" id="SSF47413">
    <property type="entry name" value="lambda repressor-like DNA-binding domains"/>
    <property type="match status" value="1"/>
</dbReference>
<reference evidence="6" key="1">
    <citation type="submission" date="2017-02" db="EMBL/GenBank/DDBJ databases">
        <authorList>
            <person name="Varghese N."/>
            <person name="Submissions S."/>
        </authorList>
    </citation>
    <scope>NUCLEOTIDE SEQUENCE [LARGE SCALE GENOMIC DNA]</scope>
    <source>
        <strain evidence="6">DSM 22385</strain>
    </source>
</reference>
<dbReference type="InterPro" id="IPR028082">
    <property type="entry name" value="Peripla_BP_I"/>
</dbReference>
<dbReference type="PROSITE" id="PS50932">
    <property type="entry name" value="HTH_LACI_2"/>
    <property type="match status" value="1"/>
</dbReference>